<comment type="catalytic activity">
    <reaction evidence="10">
        <text>ITP + H2O = IMP + diphosphate + H(+)</text>
        <dbReference type="Rhea" id="RHEA:29399"/>
        <dbReference type="ChEBI" id="CHEBI:15377"/>
        <dbReference type="ChEBI" id="CHEBI:15378"/>
        <dbReference type="ChEBI" id="CHEBI:33019"/>
        <dbReference type="ChEBI" id="CHEBI:58053"/>
        <dbReference type="ChEBI" id="CHEBI:61402"/>
        <dbReference type="EC" id="3.6.1.66"/>
    </reaction>
</comment>
<evidence type="ECO:0000256" key="9">
    <source>
        <dbReference type="ARBA" id="ARBA00052017"/>
    </source>
</evidence>
<name>A0A4R1H7R5_9GAMM</name>
<dbReference type="Proteomes" id="UP000294546">
    <property type="component" value="Unassembled WGS sequence"/>
</dbReference>
<comment type="function">
    <text evidence="10">Pyrophosphatase that catalyzes the hydrolysis of nucleoside triphosphates to their monophosphate derivatives, with a high preference for the non-canonical purine nucleotides XTP (xanthosine triphosphate), dITP (deoxyinosine triphosphate) and ITP. Seems to function as a house-cleaning enzyme that removes non-canonical purine nucleotides from the nucleotide pool, thus preventing their incorporation into DNA/RNA and avoiding chromosomal lesions.</text>
</comment>
<comment type="caution">
    <text evidence="12">The sequence shown here is derived from an EMBL/GenBank/DDBJ whole genome shotgun (WGS) entry which is preliminary data.</text>
</comment>
<comment type="catalytic activity">
    <reaction evidence="9 10">
        <text>XTP + H2O = XMP + diphosphate + H(+)</text>
        <dbReference type="Rhea" id="RHEA:28610"/>
        <dbReference type="ChEBI" id="CHEBI:15377"/>
        <dbReference type="ChEBI" id="CHEBI:15378"/>
        <dbReference type="ChEBI" id="CHEBI:33019"/>
        <dbReference type="ChEBI" id="CHEBI:57464"/>
        <dbReference type="ChEBI" id="CHEBI:61314"/>
        <dbReference type="EC" id="3.6.1.66"/>
    </reaction>
</comment>
<keyword evidence="4 10" id="KW-0547">Nucleotide-binding</keyword>
<dbReference type="PANTHER" id="PTHR11067">
    <property type="entry name" value="INOSINE TRIPHOSPHATE PYROPHOSPHATASE/HAM1 PROTEIN"/>
    <property type="match status" value="1"/>
</dbReference>
<gene>
    <name evidence="12" type="ORF">CLV83_0062</name>
</gene>
<dbReference type="Gene3D" id="3.90.950.10">
    <property type="match status" value="1"/>
</dbReference>
<feature type="binding site" evidence="10">
    <location>
        <begin position="9"/>
        <end position="14"/>
    </location>
    <ligand>
        <name>substrate</name>
    </ligand>
</feature>
<keyword evidence="5 10" id="KW-0378">Hydrolase</keyword>
<evidence type="ECO:0000313" key="13">
    <source>
        <dbReference type="Proteomes" id="UP000294546"/>
    </source>
</evidence>
<dbReference type="GO" id="GO:0046872">
    <property type="term" value="F:metal ion binding"/>
    <property type="evidence" value="ECO:0007669"/>
    <property type="project" value="UniProtKB-KW"/>
</dbReference>
<dbReference type="GO" id="GO:0017111">
    <property type="term" value="F:ribonucleoside triphosphate phosphatase activity"/>
    <property type="evidence" value="ECO:0007669"/>
    <property type="project" value="InterPro"/>
</dbReference>
<feature type="binding site" evidence="10">
    <location>
        <position position="70"/>
    </location>
    <ligand>
        <name>Mg(2+)</name>
        <dbReference type="ChEBI" id="CHEBI:18420"/>
    </ligand>
</feature>
<comment type="cofactor">
    <cofactor evidence="10">
        <name>Mg(2+)</name>
        <dbReference type="ChEBI" id="CHEBI:18420"/>
    </cofactor>
    <text evidence="10">Binds 1 Mg(2+) ion per subunit.</text>
</comment>
<dbReference type="InterPro" id="IPR002637">
    <property type="entry name" value="RdgB/HAM1"/>
</dbReference>
<accession>A0A4R1H7R5</accession>
<comment type="similarity">
    <text evidence="1 10 11">Belongs to the HAM1 NTPase family.</text>
</comment>
<dbReference type="CDD" id="cd00515">
    <property type="entry name" value="HAM1"/>
    <property type="match status" value="1"/>
</dbReference>
<keyword evidence="13" id="KW-1185">Reference proteome</keyword>
<evidence type="ECO:0000256" key="4">
    <source>
        <dbReference type="ARBA" id="ARBA00022741"/>
    </source>
</evidence>
<dbReference type="Pfam" id="PF01725">
    <property type="entry name" value="Ham1p_like"/>
    <property type="match status" value="1"/>
</dbReference>
<dbReference type="NCBIfam" id="TIGR00042">
    <property type="entry name" value="RdgB/HAM1 family non-canonical purine NTP pyrophosphatase"/>
    <property type="match status" value="1"/>
</dbReference>
<keyword evidence="3 10" id="KW-0479">Metal-binding</keyword>
<dbReference type="GO" id="GO:0009146">
    <property type="term" value="P:purine nucleoside triphosphate catabolic process"/>
    <property type="evidence" value="ECO:0007669"/>
    <property type="project" value="UniProtKB-UniRule"/>
</dbReference>
<protein>
    <recommendedName>
        <fullName evidence="10">dITP/XTP pyrophosphatase</fullName>
        <ecNumber evidence="10">3.6.1.66</ecNumber>
    </recommendedName>
    <alternativeName>
        <fullName evidence="10">Non-canonical purine NTP pyrophosphatase</fullName>
    </alternativeName>
    <alternativeName>
        <fullName evidence="10">Non-standard purine NTP pyrophosphatase</fullName>
    </alternativeName>
    <alternativeName>
        <fullName evidence="10">Nucleoside-triphosphate diphosphatase</fullName>
    </alternativeName>
    <alternativeName>
        <fullName evidence="10">Nucleoside-triphosphate pyrophosphatase</fullName>
        <shortName evidence="10">NTPase</shortName>
    </alternativeName>
</protein>
<evidence type="ECO:0000256" key="8">
    <source>
        <dbReference type="ARBA" id="ARBA00051875"/>
    </source>
</evidence>
<dbReference type="GO" id="GO:0035870">
    <property type="term" value="F:dITP diphosphatase activity"/>
    <property type="evidence" value="ECO:0007669"/>
    <property type="project" value="UniProtKB-UniRule"/>
</dbReference>
<evidence type="ECO:0000256" key="1">
    <source>
        <dbReference type="ARBA" id="ARBA00008023"/>
    </source>
</evidence>
<evidence type="ECO:0000256" key="6">
    <source>
        <dbReference type="ARBA" id="ARBA00022842"/>
    </source>
</evidence>
<dbReference type="HAMAP" id="MF_01405">
    <property type="entry name" value="Non_canon_purine_NTPase"/>
    <property type="match status" value="1"/>
</dbReference>
<dbReference type="PANTHER" id="PTHR11067:SF9">
    <property type="entry name" value="INOSINE TRIPHOSPHATE PYROPHOSPHATASE"/>
    <property type="match status" value="1"/>
</dbReference>
<proteinExistence type="inferred from homology"/>
<dbReference type="InterPro" id="IPR029001">
    <property type="entry name" value="ITPase-like_fam"/>
</dbReference>
<feature type="active site" description="Proton acceptor" evidence="10">
    <location>
        <position position="70"/>
    </location>
</feature>
<feature type="binding site" evidence="10">
    <location>
        <position position="178"/>
    </location>
    <ligand>
        <name>substrate</name>
    </ligand>
</feature>
<feature type="binding site" evidence="10">
    <location>
        <position position="41"/>
    </location>
    <ligand>
        <name>Mg(2+)</name>
        <dbReference type="ChEBI" id="CHEBI:18420"/>
    </ligand>
</feature>
<evidence type="ECO:0000256" key="3">
    <source>
        <dbReference type="ARBA" id="ARBA00022723"/>
    </source>
</evidence>
<dbReference type="GO" id="GO:0000166">
    <property type="term" value="F:nucleotide binding"/>
    <property type="evidence" value="ECO:0007669"/>
    <property type="project" value="UniProtKB-KW"/>
</dbReference>
<feature type="binding site" evidence="10">
    <location>
        <begin position="155"/>
        <end position="158"/>
    </location>
    <ligand>
        <name>substrate</name>
    </ligand>
</feature>
<sequence length="202" mass="21962">MSNRIVLASGNRGKLEEFNQILAPLNFSAVPQHDFSVRDVEETGLSFVENAILKARNACRATGLPSLADDSGLEVDALRGAPGIYSARYAGEGASDEENNRKLLAALADVPDSERTARFQCVLVFMRHAEDPTPLICQGTWEGSILREPQGQNGFGYDPLFLVPELGCASAELTPEQKHERSHRGKAVRQLIASIAPYLAQV</sequence>
<keyword evidence="7 10" id="KW-0546">Nucleotide metabolism</keyword>
<dbReference type="EC" id="3.6.1.66" evidence="10"/>
<evidence type="ECO:0000256" key="7">
    <source>
        <dbReference type="ARBA" id="ARBA00023080"/>
    </source>
</evidence>
<dbReference type="SUPFAM" id="SSF52972">
    <property type="entry name" value="ITPase-like"/>
    <property type="match status" value="1"/>
</dbReference>
<comment type="catalytic activity">
    <reaction evidence="8 10">
        <text>dITP + H2O = dIMP + diphosphate + H(+)</text>
        <dbReference type="Rhea" id="RHEA:28342"/>
        <dbReference type="ChEBI" id="CHEBI:15377"/>
        <dbReference type="ChEBI" id="CHEBI:15378"/>
        <dbReference type="ChEBI" id="CHEBI:33019"/>
        <dbReference type="ChEBI" id="CHEBI:61194"/>
        <dbReference type="ChEBI" id="CHEBI:61382"/>
        <dbReference type="EC" id="3.6.1.66"/>
    </reaction>
</comment>
<keyword evidence="6 10" id="KW-0460">Magnesium</keyword>
<comment type="subunit">
    <text evidence="2 10">Homodimer.</text>
</comment>
<evidence type="ECO:0000313" key="12">
    <source>
        <dbReference type="EMBL" id="TCK16511.1"/>
    </source>
</evidence>
<dbReference type="GO" id="GO:0036220">
    <property type="term" value="F:ITP diphosphatase activity"/>
    <property type="evidence" value="ECO:0007669"/>
    <property type="project" value="UniProtKB-UniRule"/>
</dbReference>
<dbReference type="EMBL" id="SMFU01000001">
    <property type="protein sequence ID" value="TCK16511.1"/>
    <property type="molecule type" value="Genomic_DNA"/>
</dbReference>
<evidence type="ECO:0000256" key="10">
    <source>
        <dbReference type="HAMAP-Rule" id="MF_01405"/>
    </source>
</evidence>
<organism evidence="12 13">
    <name type="scientific">Marinobacterium mangrovicola</name>
    <dbReference type="NCBI Taxonomy" id="1476959"/>
    <lineage>
        <taxon>Bacteria</taxon>
        <taxon>Pseudomonadati</taxon>
        <taxon>Pseudomonadota</taxon>
        <taxon>Gammaproteobacteria</taxon>
        <taxon>Oceanospirillales</taxon>
        <taxon>Oceanospirillaceae</taxon>
        <taxon>Marinobacterium</taxon>
    </lineage>
</organism>
<dbReference type="GO" id="GO:0036222">
    <property type="term" value="F:XTP diphosphatase activity"/>
    <property type="evidence" value="ECO:0007669"/>
    <property type="project" value="UniProtKB-UniRule"/>
</dbReference>
<evidence type="ECO:0000256" key="2">
    <source>
        <dbReference type="ARBA" id="ARBA00011738"/>
    </source>
</evidence>
<feature type="binding site" evidence="10">
    <location>
        <position position="71"/>
    </location>
    <ligand>
        <name>substrate</name>
    </ligand>
</feature>
<dbReference type="InterPro" id="IPR020922">
    <property type="entry name" value="dITP/XTP_pyrophosphatase"/>
</dbReference>
<reference evidence="12 13" key="1">
    <citation type="submission" date="2019-03" db="EMBL/GenBank/DDBJ databases">
        <title>Genomic Encyclopedia of Archaeal and Bacterial Type Strains, Phase II (KMG-II): from individual species to whole genera.</title>
        <authorList>
            <person name="Goeker M."/>
        </authorList>
    </citation>
    <scope>NUCLEOTIDE SEQUENCE [LARGE SCALE GENOMIC DNA]</scope>
    <source>
        <strain evidence="12 13">DSM 27697</strain>
    </source>
</reference>
<dbReference type="AlphaFoldDB" id="A0A4R1H7R5"/>
<dbReference type="GO" id="GO:0005829">
    <property type="term" value="C:cytosol"/>
    <property type="evidence" value="ECO:0007669"/>
    <property type="project" value="TreeGrafter"/>
</dbReference>
<dbReference type="GO" id="GO:0009117">
    <property type="term" value="P:nucleotide metabolic process"/>
    <property type="evidence" value="ECO:0007669"/>
    <property type="project" value="UniProtKB-KW"/>
</dbReference>
<evidence type="ECO:0000256" key="5">
    <source>
        <dbReference type="ARBA" id="ARBA00022801"/>
    </source>
</evidence>
<evidence type="ECO:0000256" key="11">
    <source>
        <dbReference type="RuleBase" id="RU003781"/>
    </source>
</evidence>
<dbReference type="RefSeq" id="WP_132285839.1">
    <property type="nucleotide sequence ID" value="NZ_SMFU01000001.1"/>
</dbReference>
<dbReference type="FunFam" id="3.90.950.10:FF:000001">
    <property type="entry name" value="dITP/XTP pyrophosphatase"/>
    <property type="match status" value="1"/>
</dbReference>
<feature type="binding site" evidence="10">
    <location>
        <begin position="183"/>
        <end position="184"/>
    </location>
    <ligand>
        <name>substrate</name>
    </ligand>
</feature>
<dbReference type="OrthoDB" id="9807456at2"/>